<proteinExistence type="predicted"/>
<protein>
    <submittedName>
        <fullName evidence="1">Uncharacterized protein</fullName>
    </submittedName>
</protein>
<gene>
    <name evidence="1" type="ORF">RFI_22317</name>
</gene>
<dbReference type="EMBL" id="ASPP01019516">
    <property type="protein sequence ID" value="ETO15048.1"/>
    <property type="molecule type" value="Genomic_DNA"/>
</dbReference>
<name>X6MM06_RETFI</name>
<reference evidence="1 2" key="1">
    <citation type="journal article" date="2013" name="Curr. Biol.">
        <title>The Genome of the Foraminiferan Reticulomyxa filosa.</title>
        <authorList>
            <person name="Glockner G."/>
            <person name="Hulsmann N."/>
            <person name="Schleicher M."/>
            <person name="Noegel A.A."/>
            <person name="Eichinger L."/>
            <person name="Gallinger C."/>
            <person name="Pawlowski J."/>
            <person name="Sierra R."/>
            <person name="Euteneuer U."/>
            <person name="Pillet L."/>
            <person name="Moustafa A."/>
            <person name="Platzer M."/>
            <person name="Groth M."/>
            <person name="Szafranski K."/>
            <person name="Schliwa M."/>
        </authorList>
    </citation>
    <scope>NUCLEOTIDE SEQUENCE [LARGE SCALE GENOMIC DNA]</scope>
</reference>
<dbReference type="AlphaFoldDB" id="X6MM06"/>
<organism evidence="1 2">
    <name type="scientific">Reticulomyxa filosa</name>
    <dbReference type="NCBI Taxonomy" id="46433"/>
    <lineage>
        <taxon>Eukaryota</taxon>
        <taxon>Sar</taxon>
        <taxon>Rhizaria</taxon>
        <taxon>Retaria</taxon>
        <taxon>Foraminifera</taxon>
        <taxon>Monothalamids</taxon>
        <taxon>Reticulomyxidae</taxon>
        <taxon>Reticulomyxa</taxon>
    </lineage>
</organism>
<keyword evidence="2" id="KW-1185">Reference proteome</keyword>
<evidence type="ECO:0000313" key="2">
    <source>
        <dbReference type="Proteomes" id="UP000023152"/>
    </source>
</evidence>
<dbReference type="Proteomes" id="UP000023152">
    <property type="component" value="Unassembled WGS sequence"/>
</dbReference>
<comment type="caution">
    <text evidence="1">The sequence shown here is derived from an EMBL/GenBank/DDBJ whole genome shotgun (WGS) entry which is preliminary data.</text>
</comment>
<accession>X6MM06</accession>
<evidence type="ECO:0000313" key="1">
    <source>
        <dbReference type="EMBL" id="ETO15048.1"/>
    </source>
</evidence>
<sequence length="137" mass="15819">MHVVLADNVPACKWLLSSLSRRPGLVSEYLLKTNDNAVMSGFSELLNNAFRVLQPFEEKDLLKTELITRTIKLKFGIQKKEVQQVVSVTCSAQMIGCLALLLRNASNYWFNFRHFFNTFRDFAKMGPYQRTLLVKKQ</sequence>